<dbReference type="Gene3D" id="1.10.490.50">
    <property type="entry name" value="Antibiotic binding domain of TipA-like multidrug resistance regulators"/>
    <property type="match status" value="1"/>
</dbReference>
<evidence type="ECO:0000313" key="3">
    <source>
        <dbReference type="Proteomes" id="UP000051586"/>
    </source>
</evidence>
<sequence>MSEKLEKNISNRYGDEEIKQSKRNWNSYSKKEKDAILQEGNDIFVDLAKLKNEDPDSDNVQQIMIRWHEFLSNFYDPSIELLRGLNEMYFVDTKFKNKFKKIDPDLPDFLHASIDCYVDKLENQWIEENKETLDNEL</sequence>
<dbReference type="RefSeq" id="WP_009166832.1">
    <property type="nucleotide sequence ID" value="NZ_AYZI01000002.1"/>
</dbReference>
<organism evidence="2 3">
    <name type="scientific">Fructilactobacillus florum DSM 22689 = JCM 16035</name>
    <dbReference type="NCBI Taxonomy" id="1423745"/>
    <lineage>
        <taxon>Bacteria</taxon>
        <taxon>Bacillati</taxon>
        <taxon>Bacillota</taxon>
        <taxon>Bacilli</taxon>
        <taxon>Lactobacillales</taxon>
        <taxon>Lactobacillaceae</taxon>
        <taxon>Fructilactobacillus</taxon>
    </lineage>
</organism>
<gene>
    <name evidence="2" type="ORF">FC87_GL000356</name>
</gene>
<protein>
    <submittedName>
        <fullName evidence="2">MerR-family transcriptional regulator</fullName>
    </submittedName>
</protein>
<dbReference type="AlphaFoldDB" id="A0A0R2CWK1"/>
<dbReference type="InterPro" id="IPR012925">
    <property type="entry name" value="TipAS_dom"/>
</dbReference>
<proteinExistence type="predicted"/>
<evidence type="ECO:0000259" key="1">
    <source>
        <dbReference type="Pfam" id="PF07739"/>
    </source>
</evidence>
<dbReference type="Proteomes" id="UP000051586">
    <property type="component" value="Unassembled WGS sequence"/>
</dbReference>
<dbReference type="EMBL" id="AYZI01000002">
    <property type="protein sequence ID" value="KRM92230.1"/>
    <property type="molecule type" value="Genomic_DNA"/>
</dbReference>
<dbReference type="InterPro" id="IPR036244">
    <property type="entry name" value="TipA-like_antibiotic-bd"/>
</dbReference>
<dbReference type="SUPFAM" id="SSF89082">
    <property type="entry name" value="Antibiotic binding domain of TipA-like multidrug resistance regulators"/>
    <property type="match status" value="1"/>
</dbReference>
<comment type="caution">
    <text evidence="2">The sequence shown here is derived from an EMBL/GenBank/DDBJ whole genome shotgun (WGS) entry which is preliminary data.</text>
</comment>
<name>A0A0R2CWK1_9LACO</name>
<dbReference type="PATRIC" id="fig|1423745.4.peg.384"/>
<dbReference type="Pfam" id="PF07739">
    <property type="entry name" value="TipAS"/>
    <property type="match status" value="1"/>
</dbReference>
<accession>A0A0R2CWK1</accession>
<reference evidence="2 3" key="1">
    <citation type="journal article" date="2015" name="Genome Announc.">
        <title>Expanding the biotechnology potential of lactobacilli through comparative genomics of 213 strains and associated genera.</title>
        <authorList>
            <person name="Sun Z."/>
            <person name="Harris H.M."/>
            <person name="McCann A."/>
            <person name="Guo C."/>
            <person name="Argimon S."/>
            <person name="Zhang W."/>
            <person name="Yang X."/>
            <person name="Jeffery I.B."/>
            <person name="Cooney J.C."/>
            <person name="Kagawa T.F."/>
            <person name="Liu W."/>
            <person name="Song Y."/>
            <person name="Salvetti E."/>
            <person name="Wrobel A."/>
            <person name="Rasinkangas P."/>
            <person name="Parkhill J."/>
            <person name="Rea M.C."/>
            <person name="O'Sullivan O."/>
            <person name="Ritari J."/>
            <person name="Douillard F.P."/>
            <person name="Paul Ross R."/>
            <person name="Yang R."/>
            <person name="Briner A.E."/>
            <person name="Felis G.E."/>
            <person name="de Vos W.M."/>
            <person name="Barrangou R."/>
            <person name="Klaenhammer T.R."/>
            <person name="Caufield P.W."/>
            <person name="Cui Y."/>
            <person name="Zhang H."/>
            <person name="O'Toole P.W."/>
        </authorList>
    </citation>
    <scope>NUCLEOTIDE SEQUENCE [LARGE SCALE GENOMIC DNA]</scope>
    <source>
        <strain evidence="2 3">DSM 22689</strain>
    </source>
</reference>
<feature type="domain" description="TipAS antibiotic-recognition" evidence="1">
    <location>
        <begin position="6"/>
        <end position="117"/>
    </location>
</feature>
<evidence type="ECO:0000313" key="2">
    <source>
        <dbReference type="EMBL" id="KRM92230.1"/>
    </source>
</evidence>